<comment type="caution">
    <text evidence="2">The sequence shown here is derived from an EMBL/GenBank/DDBJ whole genome shotgun (WGS) entry which is preliminary data.</text>
</comment>
<feature type="signal peptide" evidence="1">
    <location>
        <begin position="1"/>
        <end position="23"/>
    </location>
</feature>
<keyword evidence="1" id="KW-0732">Signal</keyword>
<proteinExistence type="predicted"/>
<feature type="chain" id="PRO_5040941765" evidence="1">
    <location>
        <begin position="24"/>
        <end position="180"/>
    </location>
</feature>
<evidence type="ECO:0000256" key="1">
    <source>
        <dbReference type="SAM" id="SignalP"/>
    </source>
</evidence>
<reference evidence="2" key="1">
    <citation type="submission" date="2020-10" db="EMBL/GenBank/DDBJ databases">
        <authorList>
            <person name="Muller C M."/>
        </authorList>
    </citation>
    <scope>NUCLEOTIDE SEQUENCE</scope>
    <source>
        <strain evidence="2">THUN-12</strain>
    </source>
</reference>
<protein>
    <submittedName>
        <fullName evidence="2">BgTH12-06294</fullName>
    </submittedName>
</protein>
<sequence>MPSPVMRSIYLILMTFFFSSTHSKMPENSTRVRLKVKDQLTFKCQRMIYDWPKVIAAKKHACELLKKNKKTIGFVRYPRSYTTEENERKKAAKKKYGHYFVYPILPSGKIYHRWSLKFWRSSENNLIVIDIRCIFYGVILRKVVNKDRNCQGYRCKKYIVYRPCTKYKNFYRSKVTSSEA</sequence>
<dbReference type="EMBL" id="CAJHIT010000004">
    <property type="protein sequence ID" value="CAD6500584.1"/>
    <property type="molecule type" value="Genomic_DNA"/>
</dbReference>
<name>A0A9W4CXY1_BLUGR</name>
<organism evidence="2 3">
    <name type="scientific">Blumeria graminis f. sp. triticale</name>
    <dbReference type="NCBI Taxonomy" id="1689686"/>
    <lineage>
        <taxon>Eukaryota</taxon>
        <taxon>Fungi</taxon>
        <taxon>Dikarya</taxon>
        <taxon>Ascomycota</taxon>
        <taxon>Pezizomycotina</taxon>
        <taxon>Leotiomycetes</taxon>
        <taxon>Erysiphales</taxon>
        <taxon>Erysiphaceae</taxon>
        <taxon>Blumeria</taxon>
    </lineage>
</organism>
<accession>A0A9W4CXY1</accession>
<dbReference type="AlphaFoldDB" id="A0A9W4CXY1"/>
<evidence type="ECO:0000313" key="2">
    <source>
        <dbReference type="EMBL" id="CAD6500584.1"/>
    </source>
</evidence>
<gene>
    <name evidence="2" type="ORF">BGTH12_LOCUS1942</name>
</gene>
<dbReference type="Proteomes" id="UP000683417">
    <property type="component" value="Unassembled WGS sequence"/>
</dbReference>
<evidence type="ECO:0000313" key="3">
    <source>
        <dbReference type="Proteomes" id="UP000683417"/>
    </source>
</evidence>